<dbReference type="Pfam" id="PF09431">
    <property type="entry name" value="SPIN90_LRD"/>
    <property type="match status" value="1"/>
</dbReference>
<evidence type="ECO:0000313" key="3">
    <source>
        <dbReference type="EMBL" id="GJJ75326.1"/>
    </source>
</evidence>
<name>A0A9P3LYD6_9FUNG</name>
<evidence type="ECO:0000259" key="2">
    <source>
        <dbReference type="Pfam" id="PF09431"/>
    </source>
</evidence>
<gene>
    <name evidence="3" type="ORF">EMPS_07684</name>
</gene>
<protein>
    <recommendedName>
        <fullName evidence="2">SPIN90/Ldb17 leucine-rich domain-containing protein</fullName>
    </recommendedName>
</protein>
<evidence type="ECO:0000256" key="1">
    <source>
        <dbReference type="SAM" id="MobiDB-lite"/>
    </source>
</evidence>
<dbReference type="PANTHER" id="PTHR13357">
    <property type="entry name" value="SH3 ADAPTER PROTEIN SPIN90 NCK INTERACTING PROTEIN WITH SH3 DOMAIN"/>
    <property type="match status" value="1"/>
</dbReference>
<feature type="domain" description="SPIN90/Ldb17 leucine-rich" evidence="2">
    <location>
        <begin position="183"/>
        <end position="346"/>
    </location>
</feature>
<dbReference type="InterPro" id="IPR030125">
    <property type="entry name" value="SPIN90/Ldb17"/>
</dbReference>
<feature type="region of interest" description="Disordered" evidence="1">
    <location>
        <begin position="404"/>
        <end position="429"/>
    </location>
</feature>
<reference evidence="3" key="1">
    <citation type="submission" date="2021-11" db="EMBL/GenBank/DDBJ databases">
        <authorList>
            <person name="Herlambang A."/>
            <person name="Guo Y."/>
            <person name="Takashima Y."/>
            <person name="Nishizawa T."/>
        </authorList>
    </citation>
    <scope>NUCLEOTIDE SEQUENCE</scope>
    <source>
        <strain evidence="3">E1425</strain>
    </source>
</reference>
<organism evidence="3 4">
    <name type="scientific">Entomortierella parvispora</name>
    <dbReference type="NCBI Taxonomy" id="205924"/>
    <lineage>
        <taxon>Eukaryota</taxon>
        <taxon>Fungi</taxon>
        <taxon>Fungi incertae sedis</taxon>
        <taxon>Mucoromycota</taxon>
        <taxon>Mortierellomycotina</taxon>
        <taxon>Mortierellomycetes</taxon>
        <taxon>Mortierellales</taxon>
        <taxon>Mortierellaceae</taxon>
        <taxon>Entomortierella</taxon>
    </lineage>
</organism>
<accession>A0A9P3LYD6</accession>
<reference evidence="3" key="2">
    <citation type="journal article" date="2022" name="Microbiol. Resour. Announc.">
        <title>Whole-Genome Sequence of Entomortierella parvispora E1425, a Mucoromycotan Fungus Associated with Burkholderiaceae-Related Endosymbiotic Bacteria.</title>
        <authorList>
            <person name="Herlambang A."/>
            <person name="Guo Y."/>
            <person name="Takashima Y."/>
            <person name="Narisawa K."/>
            <person name="Ohta H."/>
            <person name="Nishizawa T."/>
        </authorList>
    </citation>
    <scope>NUCLEOTIDE SEQUENCE</scope>
    <source>
        <strain evidence="3">E1425</strain>
    </source>
</reference>
<comment type="caution">
    <text evidence="3">The sequence shown here is derived from an EMBL/GenBank/DDBJ whole genome shotgun (WGS) entry which is preliminary data.</text>
</comment>
<dbReference type="GO" id="GO:0000147">
    <property type="term" value="P:actin cortical patch assembly"/>
    <property type="evidence" value="ECO:0007669"/>
    <property type="project" value="TreeGrafter"/>
</dbReference>
<feature type="compositionally biased region" description="Low complexity" evidence="1">
    <location>
        <begin position="404"/>
        <end position="420"/>
    </location>
</feature>
<dbReference type="InterPro" id="IPR018556">
    <property type="entry name" value="SPIN90/Ldb17_LRD"/>
</dbReference>
<dbReference type="OrthoDB" id="445362at2759"/>
<dbReference type="Proteomes" id="UP000827284">
    <property type="component" value="Unassembled WGS sequence"/>
</dbReference>
<dbReference type="GO" id="GO:0030479">
    <property type="term" value="C:actin cortical patch"/>
    <property type="evidence" value="ECO:0007669"/>
    <property type="project" value="TreeGrafter"/>
</dbReference>
<dbReference type="GO" id="GO:0006897">
    <property type="term" value="P:endocytosis"/>
    <property type="evidence" value="ECO:0007669"/>
    <property type="project" value="TreeGrafter"/>
</dbReference>
<dbReference type="GO" id="GO:0051666">
    <property type="term" value="P:actin cortical patch localization"/>
    <property type="evidence" value="ECO:0007669"/>
    <property type="project" value="TreeGrafter"/>
</dbReference>
<proteinExistence type="predicted"/>
<dbReference type="GO" id="GO:0071933">
    <property type="term" value="F:Arp2/3 complex binding"/>
    <property type="evidence" value="ECO:0007669"/>
    <property type="project" value="TreeGrafter"/>
</dbReference>
<keyword evidence="4" id="KW-1185">Reference proteome</keyword>
<sequence length="696" mass="76907">MDFVTYQFESSAQFYAELSDLLEEGGFHDNPESQVNTFISLIVQYQDEFLDGASGQDLAHCCYRLFDSDLFLNNTLSITSSIIDRAVQSPSEKDMWITYHILLYAGKEFPKIYHWMLRSEYFAKLKYQIFQFEASKMQILAINIMFEICRVQSLKPCDLVLIDEDFLHFLLDLVERTRTDADELLNYGTIKLLLAFNEQFMLHKAACQATVAARANSNGSNERPYTPPIAKVLHYSGNPLLYALADRPGASTTFGENLIFMLNRAEEASLQMLILKLLYLLLTSTLSALQGFFYTNDLQVLVDVVIRELWDLPEEEESLRHAYLRVMGPLLTNTTLRSSTYKRAEIVRLLDELGGGNLDGELRSHLREWEAKERFLEQSRHLNAKITYRDRQSSHSPVLLASRIHSNGSSTPSSSPSITHATVLPGSSTSSASAHQAAAAQAALAAKSRSDSGSSAGFSFPSSTGMAMYGHYNSDGNGGLVPGNEGRWTMTPSACPSPVLVAETVKKEKLKKTGNGVGASNLRYGYGEQELQHRSPTEEQDRESTTFASVTSSASATTFHVQVSTPPSPPFPQVIEPVIRRDSQPRPASPTTLRLVERVLREWLMNCDEDQNGSGSVPSLSSLSLQEDNARHNINTHSSDNNGSSASFPSSTACLMSTSPTSMDASASLGRSNSDPEVCEQSRSLAVQRVAIPVAH</sequence>
<feature type="region of interest" description="Disordered" evidence="1">
    <location>
        <begin position="633"/>
        <end position="680"/>
    </location>
</feature>
<evidence type="ECO:0000313" key="4">
    <source>
        <dbReference type="Proteomes" id="UP000827284"/>
    </source>
</evidence>
<dbReference type="AlphaFoldDB" id="A0A9P3LYD6"/>
<dbReference type="EMBL" id="BQFW01000010">
    <property type="protein sequence ID" value="GJJ75326.1"/>
    <property type="molecule type" value="Genomic_DNA"/>
</dbReference>
<dbReference type="PANTHER" id="PTHR13357:SF1">
    <property type="entry name" value="NCK-INTERACTING PROTEIN WITH SH3 DOMAIN"/>
    <property type="match status" value="1"/>
</dbReference>